<comment type="caution">
    <text evidence="3">The sequence shown here is derived from an EMBL/GenBank/DDBJ whole genome shotgun (WGS) entry which is preliminary data.</text>
</comment>
<organism evidence="3 4">
    <name type="scientific">Mycena metata</name>
    <dbReference type="NCBI Taxonomy" id="1033252"/>
    <lineage>
        <taxon>Eukaryota</taxon>
        <taxon>Fungi</taxon>
        <taxon>Dikarya</taxon>
        <taxon>Basidiomycota</taxon>
        <taxon>Agaricomycotina</taxon>
        <taxon>Agaricomycetes</taxon>
        <taxon>Agaricomycetidae</taxon>
        <taxon>Agaricales</taxon>
        <taxon>Marasmiineae</taxon>
        <taxon>Mycenaceae</taxon>
        <taxon>Mycena</taxon>
    </lineage>
</organism>
<reference evidence="3" key="1">
    <citation type="submission" date="2023-03" db="EMBL/GenBank/DDBJ databases">
        <title>Massive genome expansion in bonnet fungi (Mycena s.s.) driven by repeated elements and novel gene families across ecological guilds.</title>
        <authorList>
            <consortium name="Lawrence Berkeley National Laboratory"/>
            <person name="Harder C.B."/>
            <person name="Miyauchi S."/>
            <person name="Viragh M."/>
            <person name="Kuo A."/>
            <person name="Thoen E."/>
            <person name="Andreopoulos B."/>
            <person name="Lu D."/>
            <person name="Skrede I."/>
            <person name="Drula E."/>
            <person name="Henrissat B."/>
            <person name="Morin E."/>
            <person name="Kohler A."/>
            <person name="Barry K."/>
            <person name="LaButti K."/>
            <person name="Morin E."/>
            <person name="Salamov A."/>
            <person name="Lipzen A."/>
            <person name="Mereny Z."/>
            <person name="Hegedus B."/>
            <person name="Baldrian P."/>
            <person name="Stursova M."/>
            <person name="Weitz H."/>
            <person name="Taylor A."/>
            <person name="Grigoriev I.V."/>
            <person name="Nagy L.G."/>
            <person name="Martin F."/>
            <person name="Kauserud H."/>
        </authorList>
    </citation>
    <scope>NUCLEOTIDE SEQUENCE</scope>
    <source>
        <strain evidence="3">CBHHK182m</strain>
    </source>
</reference>
<dbReference type="Gene3D" id="2.30.30.490">
    <property type="match status" value="1"/>
</dbReference>
<dbReference type="CDD" id="cd04370">
    <property type="entry name" value="BAH"/>
    <property type="match status" value="1"/>
</dbReference>
<sequence length="363" mass="40605">MSSIRAPRKRPKKTSVGGDLSAPTPAQWAKMTSYGSFVVTDAQGQEVVFRLGDTAAVLPGNKKIGEALELHKYWVVKIMAIRGKNVLATKSRGTRGKGKSEYWIKIRWFYSPTEVSWRIPGFQAAHCSKYERIYSDHSELVSALTFNELLSVQKFHEDDPDQPRIDCDQFYTRYFLKTSSKQAQISSYILKTSMDLGHSVGCICGKPYDVNSAELFHIMHLCPRPRCRGFYHSCCLLEHGYWTRMTHPLLRLSNSPDTDEIPMFASKSSKYAARLPADLLLLAAQPMVRGAALDSLGLAGNCHDVTFARRTVYAAMQGTKVPDKWRDCVDLAAAVVDSHLPMLELDGTGEELVLMCPHCHGPI</sequence>
<protein>
    <recommendedName>
        <fullName evidence="2">BAH domain-containing protein</fullName>
    </recommendedName>
</protein>
<name>A0AAD7HNX1_9AGAR</name>
<proteinExistence type="predicted"/>
<dbReference type="EMBL" id="JARKIB010000197">
    <property type="protein sequence ID" value="KAJ7725020.1"/>
    <property type="molecule type" value="Genomic_DNA"/>
</dbReference>
<keyword evidence="4" id="KW-1185">Reference proteome</keyword>
<gene>
    <name evidence="3" type="ORF">B0H16DRAFT_1595037</name>
</gene>
<accession>A0AAD7HNX1</accession>
<evidence type="ECO:0000256" key="1">
    <source>
        <dbReference type="SAM" id="MobiDB-lite"/>
    </source>
</evidence>
<feature type="domain" description="BAH" evidence="2">
    <location>
        <begin position="47"/>
        <end position="187"/>
    </location>
</feature>
<dbReference type="Proteomes" id="UP001215598">
    <property type="component" value="Unassembled WGS sequence"/>
</dbReference>
<feature type="compositionally biased region" description="Basic residues" evidence="1">
    <location>
        <begin position="1"/>
        <end position="13"/>
    </location>
</feature>
<feature type="region of interest" description="Disordered" evidence="1">
    <location>
        <begin position="1"/>
        <end position="22"/>
    </location>
</feature>
<evidence type="ECO:0000313" key="4">
    <source>
        <dbReference type="Proteomes" id="UP001215598"/>
    </source>
</evidence>
<dbReference type="GO" id="GO:0003682">
    <property type="term" value="F:chromatin binding"/>
    <property type="evidence" value="ECO:0007669"/>
    <property type="project" value="InterPro"/>
</dbReference>
<dbReference type="InterPro" id="IPR043151">
    <property type="entry name" value="BAH_sf"/>
</dbReference>
<evidence type="ECO:0000313" key="3">
    <source>
        <dbReference type="EMBL" id="KAJ7725020.1"/>
    </source>
</evidence>
<dbReference type="AlphaFoldDB" id="A0AAD7HNX1"/>
<dbReference type="InterPro" id="IPR001025">
    <property type="entry name" value="BAH_dom"/>
</dbReference>
<dbReference type="PROSITE" id="PS51038">
    <property type="entry name" value="BAH"/>
    <property type="match status" value="1"/>
</dbReference>
<evidence type="ECO:0000259" key="2">
    <source>
        <dbReference type="PROSITE" id="PS51038"/>
    </source>
</evidence>